<proteinExistence type="predicted"/>
<accession>A0A319DX40</accession>
<protein>
    <submittedName>
        <fullName evidence="2">Uncharacterized protein</fullName>
    </submittedName>
</protein>
<evidence type="ECO:0000313" key="2">
    <source>
        <dbReference type="EMBL" id="PYH92758.1"/>
    </source>
</evidence>
<reference evidence="2 3" key="1">
    <citation type="submission" date="2018-02" db="EMBL/GenBank/DDBJ databases">
        <title>The genomes of Aspergillus section Nigri reveals drivers in fungal speciation.</title>
        <authorList>
            <consortium name="DOE Joint Genome Institute"/>
            <person name="Vesth T.C."/>
            <person name="Nybo J."/>
            <person name="Theobald S."/>
            <person name="Brandl J."/>
            <person name="Frisvad J.C."/>
            <person name="Nielsen K.F."/>
            <person name="Lyhne E.K."/>
            <person name="Kogle M.E."/>
            <person name="Kuo A."/>
            <person name="Riley R."/>
            <person name="Clum A."/>
            <person name="Nolan M."/>
            <person name="Lipzen A."/>
            <person name="Salamov A."/>
            <person name="Henrissat B."/>
            <person name="Wiebenga A."/>
            <person name="De vries R.P."/>
            <person name="Grigoriev I.V."/>
            <person name="Mortensen U.H."/>
            <person name="Andersen M.R."/>
            <person name="Baker S.E."/>
        </authorList>
    </citation>
    <scope>NUCLEOTIDE SEQUENCE [LARGE SCALE GENOMIC DNA]</scope>
    <source>
        <strain evidence="2 3">CBS 707.79</strain>
    </source>
</reference>
<gene>
    <name evidence="2" type="ORF">BO71DRAFT_17764</name>
</gene>
<evidence type="ECO:0000256" key="1">
    <source>
        <dbReference type="SAM" id="MobiDB-lite"/>
    </source>
</evidence>
<evidence type="ECO:0000313" key="3">
    <source>
        <dbReference type="Proteomes" id="UP000247810"/>
    </source>
</evidence>
<dbReference type="AlphaFoldDB" id="A0A319DX40"/>
<organism evidence="2 3">
    <name type="scientific">Aspergillus ellipticus CBS 707.79</name>
    <dbReference type="NCBI Taxonomy" id="1448320"/>
    <lineage>
        <taxon>Eukaryota</taxon>
        <taxon>Fungi</taxon>
        <taxon>Dikarya</taxon>
        <taxon>Ascomycota</taxon>
        <taxon>Pezizomycotina</taxon>
        <taxon>Eurotiomycetes</taxon>
        <taxon>Eurotiomycetidae</taxon>
        <taxon>Eurotiales</taxon>
        <taxon>Aspergillaceae</taxon>
        <taxon>Aspergillus</taxon>
        <taxon>Aspergillus subgen. Circumdati</taxon>
    </lineage>
</organism>
<dbReference type="VEuPathDB" id="FungiDB:BO71DRAFT_17764"/>
<name>A0A319DX40_9EURO</name>
<dbReference type="EMBL" id="KZ825909">
    <property type="protein sequence ID" value="PYH92758.1"/>
    <property type="molecule type" value="Genomic_DNA"/>
</dbReference>
<dbReference type="Proteomes" id="UP000247810">
    <property type="component" value="Unassembled WGS sequence"/>
</dbReference>
<sequence>MRWSGLRWGRDVDMNKDDGTREEVMGEEGQVPGEEEEVWGRGSDAGDESRARLVAERLVDQPQPMVGCPGCVIGRSGQGDRHGLSGQLILRSACQVAEGGMDGVLRASMPIHRSTTSQTMYCVHLTVDKTEAICRTEISVTAALLLVFMLGSREPARR</sequence>
<keyword evidence="3" id="KW-1185">Reference proteome</keyword>
<feature type="region of interest" description="Disordered" evidence="1">
    <location>
        <begin position="1"/>
        <end position="46"/>
    </location>
</feature>
<feature type="compositionally biased region" description="Basic and acidic residues" evidence="1">
    <location>
        <begin position="8"/>
        <end position="24"/>
    </location>
</feature>